<accession>A0AAW0EG83</accession>
<proteinExistence type="predicted"/>
<reference evidence="2 3" key="1">
    <citation type="journal article" date="2024" name="J Genomics">
        <title>Draft genome sequencing and assembly of Favolaschia claudopus CIRM-BRFM 2984 isolated from oak limbs.</title>
        <authorList>
            <person name="Navarro D."/>
            <person name="Drula E."/>
            <person name="Chaduli D."/>
            <person name="Cazenave R."/>
            <person name="Ahrendt S."/>
            <person name="Wang J."/>
            <person name="Lipzen A."/>
            <person name="Daum C."/>
            <person name="Barry K."/>
            <person name="Grigoriev I.V."/>
            <person name="Favel A."/>
            <person name="Rosso M.N."/>
            <person name="Martin F."/>
        </authorList>
    </citation>
    <scope>NUCLEOTIDE SEQUENCE [LARGE SCALE GENOMIC DNA]</scope>
    <source>
        <strain evidence="2 3">CIRM-BRFM 2984</strain>
    </source>
</reference>
<feature type="region of interest" description="Disordered" evidence="1">
    <location>
        <begin position="379"/>
        <end position="398"/>
    </location>
</feature>
<name>A0AAW0EG83_9AGAR</name>
<evidence type="ECO:0000313" key="2">
    <source>
        <dbReference type="EMBL" id="KAK7063470.1"/>
    </source>
</evidence>
<dbReference type="Proteomes" id="UP001362999">
    <property type="component" value="Unassembled WGS sequence"/>
</dbReference>
<dbReference type="EMBL" id="JAWWNJ010000001">
    <property type="protein sequence ID" value="KAK7063470.1"/>
    <property type="molecule type" value="Genomic_DNA"/>
</dbReference>
<comment type="caution">
    <text evidence="2">The sequence shown here is derived from an EMBL/GenBank/DDBJ whole genome shotgun (WGS) entry which is preliminary data.</text>
</comment>
<feature type="region of interest" description="Disordered" evidence="1">
    <location>
        <begin position="193"/>
        <end position="226"/>
    </location>
</feature>
<evidence type="ECO:0000256" key="1">
    <source>
        <dbReference type="SAM" id="MobiDB-lite"/>
    </source>
</evidence>
<evidence type="ECO:0000313" key="3">
    <source>
        <dbReference type="Proteomes" id="UP001362999"/>
    </source>
</evidence>
<dbReference type="AlphaFoldDB" id="A0AAW0EG83"/>
<sequence length="441" mass="48426">MASGGAPNGLERRDFEKVGSGRRGSGNTNVNLRPDISENRQGYERHSVRRHGSATKTPLGIIPSATSRRKIGDEGQHGVGGYTRRGGGLVRLECQCGQHGERKNAKLDQRGSIHAGKPTYRDLRTVTEMTIDIIAAASADTLEQRSFKKVESGRGLGNTNVILRLDISENRQGYERHNARRHDSATETPLGIIRSATSRRKIGDEGQHGSAGTRASKTGKMKADSEKWKDCSQSRCPCIRMIQTCRVSVRPAWRAEERELDKRSSMHAGKPTCGYRRSVTRARADDRGSRRSGVGGYVCQCPAPRVEVVGDTTQRRHSYVAREDMRGAANEDLECRMGAGSEKRKGTLTVKVDRCLTELGADNAHQGKQSIIQLGCGHVDQTTRRPQKKSKTDSLSSCNSRQWNPFHILYTDPPAIRTTGSAVTRHSADVNADVLVKTCNG</sequence>
<gene>
    <name evidence="2" type="ORF">R3P38DRAFT_3415404</name>
</gene>
<organism evidence="2 3">
    <name type="scientific">Favolaschia claudopus</name>
    <dbReference type="NCBI Taxonomy" id="2862362"/>
    <lineage>
        <taxon>Eukaryota</taxon>
        <taxon>Fungi</taxon>
        <taxon>Dikarya</taxon>
        <taxon>Basidiomycota</taxon>
        <taxon>Agaricomycotina</taxon>
        <taxon>Agaricomycetes</taxon>
        <taxon>Agaricomycetidae</taxon>
        <taxon>Agaricales</taxon>
        <taxon>Marasmiineae</taxon>
        <taxon>Mycenaceae</taxon>
        <taxon>Favolaschia</taxon>
    </lineage>
</organism>
<feature type="compositionally biased region" description="Basic and acidic residues" evidence="1">
    <location>
        <begin position="10"/>
        <end position="19"/>
    </location>
</feature>
<feature type="compositionally biased region" description="Basic and acidic residues" evidence="1">
    <location>
        <begin position="35"/>
        <end position="46"/>
    </location>
</feature>
<protein>
    <submittedName>
        <fullName evidence="2">Uncharacterized protein</fullName>
    </submittedName>
</protein>
<feature type="region of interest" description="Disordered" evidence="1">
    <location>
        <begin position="1"/>
        <end position="82"/>
    </location>
</feature>
<keyword evidence="3" id="KW-1185">Reference proteome</keyword>